<comment type="caution">
    <text evidence="1">The sequence shown here is derived from an EMBL/GenBank/DDBJ whole genome shotgun (WGS) entry which is preliminary data.</text>
</comment>
<accession>A0A388L189</accession>
<evidence type="ECO:0000313" key="2">
    <source>
        <dbReference type="Proteomes" id="UP000265515"/>
    </source>
</evidence>
<name>A0A388L189_CHABU</name>
<keyword evidence="2" id="KW-1185">Reference proteome</keyword>
<gene>
    <name evidence="1" type="ORF">CBR_g21233</name>
</gene>
<sequence length="137" mass="14990">MRVHYVKVQISFRLTDAVSSSELHDLSQGEAVGATVPNQEHGRKEEEGVFKARLYLLWQKMMLHTMMFTSRMHPGALLCSQVVCGDASLPPFCPISIVDDCRAGMQGSVPCLCAGKGIVDVDVGVNRRRGAMRGSLL</sequence>
<dbReference type="Proteomes" id="UP000265515">
    <property type="component" value="Unassembled WGS sequence"/>
</dbReference>
<dbReference type="Gramene" id="GBG75992">
    <property type="protein sequence ID" value="GBG75992"/>
    <property type="gene ID" value="CBR_g21233"/>
</dbReference>
<proteinExistence type="predicted"/>
<reference evidence="1 2" key="1">
    <citation type="journal article" date="2018" name="Cell">
        <title>The Chara Genome: Secondary Complexity and Implications for Plant Terrestrialization.</title>
        <authorList>
            <person name="Nishiyama T."/>
            <person name="Sakayama H."/>
            <person name="Vries J.D."/>
            <person name="Buschmann H."/>
            <person name="Saint-Marcoux D."/>
            <person name="Ullrich K.K."/>
            <person name="Haas F.B."/>
            <person name="Vanderstraeten L."/>
            <person name="Becker D."/>
            <person name="Lang D."/>
            <person name="Vosolsobe S."/>
            <person name="Rombauts S."/>
            <person name="Wilhelmsson P.K.I."/>
            <person name="Janitza P."/>
            <person name="Kern R."/>
            <person name="Heyl A."/>
            <person name="Rumpler F."/>
            <person name="Villalobos L.I.A.C."/>
            <person name="Clay J.M."/>
            <person name="Skokan R."/>
            <person name="Toyoda A."/>
            <person name="Suzuki Y."/>
            <person name="Kagoshima H."/>
            <person name="Schijlen E."/>
            <person name="Tajeshwar N."/>
            <person name="Catarino B."/>
            <person name="Hetherington A.J."/>
            <person name="Saltykova A."/>
            <person name="Bonnot C."/>
            <person name="Breuninger H."/>
            <person name="Symeonidi A."/>
            <person name="Radhakrishnan G.V."/>
            <person name="Van Nieuwerburgh F."/>
            <person name="Deforce D."/>
            <person name="Chang C."/>
            <person name="Karol K.G."/>
            <person name="Hedrich R."/>
            <person name="Ulvskov P."/>
            <person name="Glockner G."/>
            <person name="Delwiche C.F."/>
            <person name="Petrasek J."/>
            <person name="Van de Peer Y."/>
            <person name="Friml J."/>
            <person name="Beilby M."/>
            <person name="Dolan L."/>
            <person name="Kohara Y."/>
            <person name="Sugano S."/>
            <person name="Fujiyama A."/>
            <person name="Delaux P.-M."/>
            <person name="Quint M."/>
            <person name="TheiBen G."/>
            <person name="Hagemann M."/>
            <person name="Harholt J."/>
            <person name="Dunand C."/>
            <person name="Zachgo S."/>
            <person name="Langdale J."/>
            <person name="Maumus F."/>
            <person name="Straeten D.V.D."/>
            <person name="Gould S.B."/>
            <person name="Rensing S.A."/>
        </authorList>
    </citation>
    <scope>NUCLEOTIDE SEQUENCE [LARGE SCALE GENOMIC DNA]</scope>
    <source>
        <strain evidence="1 2">S276</strain>
    </source>
</reference>
<protein>
    <submittedName>
        <fullName evidence="1">Uncharacterized protein</fullName>
    </submittedName>
</protein>
<organism evidence="1 2">
    <name type="scientific">Chara braunii</name>
    <name type="common">Braun's stonewort</name>
    <dbReference type="NCBI Taxonomy" id="69332"/>
    <lineage>
        <taxon>Eukaryota</taxon>
        <taxon>Viridiplantae</taxon>
        <taxon>Streptophyta</taxon>
        <taxon>Charophyceae</taxon>
        <taxon>Charales</taxon>
        <taxon>Characeae</taxon>
        <taxon>Chara</taxon>
    </lineage>
</organism>
<dbReference type="AlphaFoldDB" id="A0A388L189"/>
<evidence type="ECO:0000313" key="1">
    <source>
        <dbReference type="EMBL" id="GBG75992.1"/>
    </source>
</evidence>
<dbReference type="EMBL" id="BFEA01000235">
    <property type="protein sequence ID" value="GBG75992.1"/>
    <property type="molecule type" value="Genomic_DNA"/>
</dbReference>